<sequence>MEAIMKLTPQKEAFFEEGDQFFLRNEKKYEKNDKPEFVNLFSKYVKISDHVLEVGSGNGLHLAMLTERKNCKASALEPSALAIADGQAKYPTISFYQGTAEKLPLADASVDFLFFGFCLYLIDRSLLCQVIAEADRVLKDGGFIGVVDFDPVTQHRRPYVHRSGIYSYKMNYASLFLAFPQYAEVEKHAFSHYDESFHLDQNERVAAWVLHKSLEQGWPLIASA</sequence>
<evidence type="ECO:0000256" key="1">
    <source>
        <dbReference type="ARBA" id="ARBA00022603"/>
    </source>
</evidence>
<dbReference type="InterPro" id="IPR029063">
    <property type="entry name" value="SAM-dependent_MTases_sf"/>
</dbReference>
<dbReference type="EC" id="2.1.1.-" evidence="4"/>
<dbReference type="RefSeq" id="WP_348945381.1">
    <property type="nucleotide sequence ID" value="NZ_CP157355.1"/>
</dbReference>
<dbReference type="EMBL" id="CP157355">
    <property type="protein sequence ID" value="XBM01060.1"/>
    <property type="molecule type" value="Genomic_DNA"/>
</dbReference>
<proteinExistence type="predicted"/>
<dbReference type="GO" id="GO:0008168">
    <property type="term" value="F:methyltransferase activity"/>
    <property type="evidence" value="ECO:0007669"/>
    <property type="project" value="UniProtKB-KW"/>
</dbReference>
<evidence type="ECO:0000259" key="3">
    <source>
        <dbReference type="Pfam" id="PF13649"/>
    </source>
</evidence>
<name>A0AAU7FAH2_9NEIS</name>
<accession>A0AAU7FAH2</accession>
<dbReference type="PANTHER" id="PTHR44942:SF4">
    <property type="entry name" value="METHYLTRANSFERASE TYPE 11 DOMAIN-CONTAINING PROTEIN"/>
    <property type="match status" value="1"/>
</dbReference>
<dbReference type="InterPro" id="IPR041698">
    <property type="entry name" value="Methyltransf_25"/>
</dbReference>
<protein>
    <submittedName>
        <fullName evidence="4">Class I SAM-dependent methyltransferase</fullName>
        <ecNumber evidence="4">2.1.1.-</ecNumber>
    </submittedName>
</protein>
<evidence type="ECO:0000313" key="4">
    <source>
        <dbReference type="EMBL" id="XBM01060.1"/>
    </source>
</evidence>
<dbReference type="PANTHER" id="PTHR44942">
    <property type="entry name" value="METHYLTRANSF_11 DOMAIN-CONTAINING PROTEIN"/>
    <property type="match status" value="1"/>
</dbReference>
<dbReference type="KEGG" id="cmav:ABHF33_01895"/>
<organism evidence="4">
    <name type="scientific">Chitinibacter mangrovi</name>
    <dbReference type="NCBI Taxonomy" id="3153927"/>
    <lineage>
        <taxon>Bacteria</taxon>
        <taxon>Pseudomonadati</taxon>
        <taxon>Pseudomonadota</taxon>
        <taxon>Betaproteobacteria</taxon>
        <taxon>Neisseriales</taxon>
        <taxon>Chitinibacteraceae</taxon>
        <taxon>Chitinibacter</taxon>
    </lineage>
</organism>
<dbReference type="GO" id="GO:0032259">
    <property type="term" value="P:methylation"/>
    <property type="evidence" value="ECO:0007669"/>
    <property type="project" value="UniProtKB-KW"/>
</dbReference>
<dbReference type="Gene3D" id="3.40.50.150">
    <property type="entry name" value="Vaccinia Virus protein VP39"/>
    <property type="match status" value="1"/>
</dbReference>
<gene>
    <name evidence="4" type="ORF">ABHF33_01895</name>
</gene>
<feature type="domain" description="Methyltransferase" evidence="3">
    <location>
        <begin position="51"/>
        <end position="142"/>
    </location>
</feature>
<keyword evidence="2 4" id="KW-0808">Transferase</keyword>
<dbReference type="InterPro" id="IPR051052">
    <property type="entry name" value="Diverse_substrate_MTase"/>
</dbReference>
<evidence type="ECO:0000256" key="2">
    <source>
        <dbReference type="ARBA" id="ARBA00022679"/>
    </source>
</evidence>
<keyword evidence="1 4" id="KW-0489">Methyltransferase</keyword>
<dbReference type="CDD" id="cd02440">
    <property type="entry name" value="AdoMet_MTases"/>
    <property type="match status" value="1"/>
</dbReference>
<dbReference type="SUPFAM" id="SSF53335">
    <property type="entry name" value="S-adenosyl-L-methionine-dependent methyltransferases"/>
    <property type="match status" value="1"/>
</dbReference>
<dbReference type="AlphaFoldDB" id="A0AAU7FAH2"/>
<dbReference type="Pfam" id="PF13649">
    <property type="entry name" value="Methyltransf_25"/>
    <property type="match status" value="1"/>
</dbReference>
<reference evidence="4" key="1">
    <citation type="submission" date="2024-05" db="EMBL/GenBank/DDBJ databases">
        <authorList>
            <person name="Yang L."/>
            <person name="Pan L."/>
        </authorList>
    </citation>
    <scope>NUCLEOTIDE SEQUENCE</scope>
    <source>
        <strain evidence="4">FCG-7</strain>
    </source>
</reference>